<dbReference type="Gene3D" id="3.40.50.1820">
    <property type="entry name" value="alpha/beta hydrolase"/>
    <property type="match status" value="1"/>
</dbReference>
<keyword evidence="3" id="KW-1185">Reference proteome</keyword>
<dbReference type="InterPro" id="IPR000383">
    <property type="entry name" value="Xaa-Pro-like_dom"/>
</dbReference>
<comment type="caution">
    <text evidence="2">The sequence shown here is derived from an EMBL/GenBank/DDBJ whole genome shotgun (WGS) entry which is preliminary data.</text>
</comment>
<dbReference type="Gene3D" id="1.20.1440.110">
    <property type="entry name" value="acylaminoacyl peptidase"/>
    <property type="match status" value="1"/>
</dbReference>
<feature type="domain" description="Xaa-Pro dipeptidyl-peptidase-like" evidence="1">
    <location>
        <begin position="230"/>
        <end position="284"/>
    </location>
</feature>
<dbReference type="SUPFAM" id="SSF53474">
    <property type="entry name" value="alpha/beta-Hydrolases"/>
    <property type="match status" value="1"/>
</dbReference>
<sequence length="420" mass="46629">MNQPSTEGVNRGAARLSGFDEPEMEYQLLRGLGVCSYGGGTLGEIMVARENIDARMRGPEPAAADPARAWTASFSGLAQQVEEYGRRALAQGHRVSAREHLLRASMYYRAAEYFCDPYKPDHRRWGIASREAFILGASLLDIPVQVVQIPYEGLWIPAYYLTPEGNAQGRRKTLLVNTGFDGSSEELYFQVGRAALDRHYNVLLIDGPGQTGMTRLHPQLKFRPDWEVPIKAVMDWLCARPDVDTDRIAAYGISLGGYFATRAACHEPRIKALAVNSPIVDLKAYQLGFFPAGMADDPPELLLEWFDGVPSTELPDSLRALLKIAFFRFGTNSLRDWVRMLDAFQCRDDLARLRAPCLSMVGAAEGAEPMKQAEYFKAHAAGPVDEHVFSHAEGADAHCQTANLPLSAAVLFDWLDDRFK</sequence>
<organism evidence="2 3">
    <name type="scientific">Parapusillimonas granuli</name>
    <dbReference type="NCBI Taxonomy" id="380911"/>
    <lineage>
        <taxon>Bacteria</taxon>
        <taxon>Pseudomonadati</taxon>
        <taxon>Pseudomonadota</taxon>
        <taxon>Betaproteobacteria</taxon>
        <taxon>Burkholderiales</taxon>
        <taxon>Alcaligenaceae</taxon>
        <taxon>Parapusillimonas</taxon>
    </lineage>
</organism>
<proteinExistence type="predicted"/>
<dbReference type="PANTHER" id="PTHR22946:SF12">
    <property type="entry name" value="CONIDIAL PIGMENT BIOSYNTHESIS PROTEIN AYG1 (AFU_ORTHOLOGUE AFUA_2G17550)"/>
    <property type="match status" value="1"/>
</dbReference>
<protein>
    <submittedName>
        <fullName evidence="2">Alpha/beta fold hydrolase</fullName>
    </submittedName>
</protein>
<dbReference type="PANTHER" id="PTHR22946">
    <property type="entry name" value="DIENELACTONE HYDROLASE DOMAIN-CONTAINING PROTEIN-RELATED"/>
    <property type="match status" value="1"/>
</dbReference>
<keyword evidence="2" id="KW-0378">Hydrolase</keyword>
<dbReference type="AlphaFoldDB" id="A0A853FU85"/>
<reference evidence="2 3" key="1">
    <citation type="submission" date="2020-07" db="EMBL/GenBank/DDBJ databases">
        <title>Taxonomic revisions and descriptions of new bacterial species based on genomic comparisons in the high-G+C-content subgroup of the family Alcaligenaceae.</title>
        <authorList>
            <person name="Szabo A."/>
            <person name="Felfoldi T."/>
        </authorList>
    </citation>
    <scope>NUCLEOTIDE SEQUENCE [LARGE SCALE GENOMIC DNA]</scope>
    <source>
        <strain evidence="2 3">LMG 24012</strain>
    </source>
</reference>
<dbReference type="InterPro" id="IPR050261">
    <property type="entry name" value="FrsA_esterase"/>
</dbReference>
<gene>
    <name evidence="2" type="ORF">H0A72_02985</name>
</gene>
<evidence type="ECO:0000313" key="2">
    <source>
        <dbReference type="EMBL" id="NYT48268.1"/>
    </source>
</evidence>
<dbReference type="RefSeq" id="WP_180153589.1">
    <property type="nucleotide sequence ID" value="NZ_JACCEM010000002.1"/>
</dbReference>
<dbReference type="Pfam" id="PF02129">
    <property type="entry name" value="Peptidase_S15"/>
    <property type="match status" value="1"/>
</dbReference>
<dbReference type="GO" id="GO:0016787">
    <property type="term" value="F:hydrolase activity"/>
    <property type="evidence" value="ECO:0007669"/>
    <property type="project" value="UniProtKB-KW"/>
</dbReference>
<accession>A0A853FU85</accession>
<dbReference type="Proteomes" id="UP000559809">
    <property type="component" value="Unassembled WGS sequence"/>
</dbReference>
<evidence type="ECO:0000259" key="1">
    <source>
        <dbReference type="Pfam" id="PF02129"/>
    </source>
</evidence>
<name>A0A853FU85_9BURK</name>
<evidence type="ECO:0000313" key="3">
    <source>
        <dbReference type="Proteomes" id="UP000559809"/>
    </source>
</evidence>
<dbReference type="EMBL" id="JACCEM010000002">
    <property type="protein sequence ID" value="NYT48268.1"/>
    <property type="molecule type" value="Genomic_DNA"/>
</dbReference>
<dbReference type="InterPro" id="IPR029058">
    <property type="entry name" value="AB_hydrolase_fold"/>
</dbReference>